<reference evidence="2" key="1">
    <citation type="journal article" date="2020" name="Stud. Mycol.">
        <title>101 Dothideomycetes genomes: a test case for predicting lifestyles and emergence of pathogens.</title>
        <authorList>
            <person name="Haridas S."/>
            <person name="Albert R."/>
            <person name="Binder M."/>
            <person name="Bloem J."/>
            <person name="Labutti K."/>
            <person name="Salamov A."/>
            <person name="Andreopoulos B."/>
            <person name="Baker S."/>
            <person name="Barry K."/>
            <person name="Bills G."/>
            <person name="Bluhm B."/>
            <person name="Cannon C."/>
            <person name="Castanera R."/>
            <person name="Culley D."/>
            <person name="Daum C."/>
            <person name="Ezra D."/>
            <person name="Gonzalez J."/>
            <person name="Henrissat B."/>
            <person name="Kuo A."/>
            <person name="Liang C."/>
            <person name="Lipzen A."/>
            <person name="Lutzoni F."/>
            <person name="Magnuson J."/>
            <person name="Mondo S."/>
            <person name="Nolan M."/>
            <person name="Ohm R."/>
            <person name="Pangilinan J."/>
            <person name="Park H.-J."/>
            <person name="Ramirez L."/>
            <person name="Alfaro M."/>
            <person name="Sun H."/>
            <person name="Tritt A."/>
            <person name="Yoshinaga Y."/>
            <person name="Zwiers L.-H."/>
            <person name="Turgeon B."/>
            <person name="Goodwin S."/>
            <person name="Spatafora J."/>
            <person name="Crous P."/>
            <person name="Grigoriev I."/>
        </authorList>
    </citation>
    <scope>NUCLEOTIDE SEQUENCE</scope>
    <source>
        <strain evidence="2">CBS 121167</strain>
    </source>
</reference>
<dbReference type="RefSeq" id="XP_033393568.1">
    <property type="nucleotide sequence ID" value="XM_033544401.1"/>
</dbReference>
<feature type="compositionally biased region" description="Low complexity" evidence="1">
    <location>
        <begin position="208"/>
        <end position="225"/>
    </location>
</feature>
<evidence type="ECO:0000313" key="3">
    <source>
        <dbReference type="Proteomes" id="UP000799438"/>
    </source>
</evidence>
<keyword evidence="3" id="KW-1185">Reference proteome</keyword>
<feature type="compositionally biased region" description="Basic residues" evidence="1">
    <location>
        <begin position="149"/>
        <end position="166"/>
    </location>
</feature>
<feature type="compositionally biased region" description="Polar residues" evidence="1">
    <location>
        <begin position="25"/>
        <end position="36"/>
    </location>
</feature>
<protein>
    <submittedName>
        <fullName evidence="2">Uncharacterized protein</fullName>
    </submittedName>
</protein>
<dbReference type="AlphaFoldDB" id="A0A6A6B3A0"/>
<dbReference type="Proteomes" id="UP000799438">
    <property type="component" value="Unassembled WGS sequence"/>
</dbReference>
<feature type="region of interest" description="Disordered" evidence="1">
    <location>
        <begin position="1"/>
        <end position="248"/>
    </location>
</feature>
<organism evidence="2 3">
    <name type="scientific">Aplosporella prunicola CBS 121167</name>
    <dbReference type="NCBI Taxonomy" id="1176127"/>
    <lineage>
        <taxon>Eukaryota</taxon>
        <taxon>Fungi</taxon>
        <taxon>Dikarya</taxon>
        <taxon>Ascomycota</taxon>
        <taxon>Pezizomycotina</taxon>
        <taxon>Dothideomycetes</taxon>
        <taxon>Dothideomycetes incertae sedis</taxon>
        <taxon>Botryosphaeriales</taxon>
        <taxon>Aplosporellaceae</taxon>
        <taxon>Aplosporella</taxon>
    </lineage>
</organism>
<name>A0A6A6B3A0_9PEZI</name>
<feature type="compositionally biased region" description="Low complexity" evidence="1">
    <location>
        <begin position="10"/>
        <end position="24"/>
    </location>
</feature>
<feature type="compositionally biased region" description="Low complexity" evidence="1">
    <location>
        <begin position="62"/>
        <end position="71"/>
    </location>
</feature>
<gene>
    <name evidence="2" type="ORF">K452DRAFT_321532</name>
</gene>
<dbReference type="GeneID" id="54301897"/>
<feature type="compositionally biased region" description="Basic and acidic residues" evidence="1">
    <location>
        <begin position="115"/>
        <end position="136"/>
    </location>
</feature>
<feature type="compositionally biased region" description="Acidic residues" evidence="1">
    <location>
        <begin position="354"/>
        <end position="379"/>
    </location>
</feature>
<feature type="compositionally biased region" description="Low complexity" evidence="1">
    <location>
        <begin position="84"/>
        <end position="107"/>
    </location>
</feature>
<feature type="compositionally biased region" description="Polar residues" evidence="1">
    <location>
        <begin position="226"/>
        <end position="244"/>
    </location>
</feature>
<evidence type="ECO:0000313" key="2">
    <source>
        <dbReference type="EMBL" id="KAF2137853.1"/>
    </source>
</evidence>
<feature type="region of interest" description="Disordered" evidence="1">
    <location>
        <begin position="322"/>
        <end position="386"/>
    </location>
</feature>
<accession>A0A6A6B3A0</accession>
<feature type="compositionally biased region" description="Low complexity" evidence="1">
    <location>
        <begin position="188"/>
        <end position="201"/>
    </location>
</feature>
<proteinExistence type="predicted"/>
<sequence>MGSPFSKLMGSSPTANTASSNTGTMPTSEENSTNHEYASGGSDVAAIVEEPSSEPNSTTGDNAISSNIAAATAEPLEEPDNGSTGETGLLDTETTPEPAQTSTTARRMTSRRKDKGSDKEHKSAQQGGGKDKDVLKRTSGSSRVEKPKWKPRKPRRKTLLVKRKTGAKNSMASKDNEPSRRSPAPVEQGQEAAAPTPTTQPVTSGMEAAPSTPTQTATTDTVPSPASESTVYSPIESPSDQANTAAYKPNTDFGTFLARINGDGPPRMDPTNSFLANDLDEGYNFAHPALADANTSSLPGMQPYIKGDGWSDVERHWKKQLAEQVGESRSVREWDEKEVGDEDWGFFDDKSSLEFDDDGMSPAEDEAEGGGENSEENSDIEITGCD</sequence>
<dbReference type="EMBL" id="ML995499">
    <property type="protein sequence ID" value="KAF2137853.1"/>
    <property type="molecule type" value="Genomic_DNA"/>
</dbReference>
<evidence type="ECO:0000256" key="1">
    <source>
        <dbReference type="SAM" id="MobiDB-lite"/>
    </source>
</evidence>